<comment type="caution">
    <text evidence="3">The sequence shown here is derived from an EMBL/GenBank/DDBJ whole genome shotgun (WGS) entry which is preliminary data.</text>
</comment>
<protein>
    <recommendedName>
        <fullName evidence="2">Pyridoxamine 5'-phosphate oxidase Alr4036 family FMN-binding domain-containing protein</fullName>
    </recommendedName>
</protein>
<dbReference type="RefSeq" id="XP_007750086.1">
    <property type="nucleotide sequence ID" value="XM_007751896.1"/>
</dbReference>
<dbReference type="InterPro" id="IPR024624">
    <property type="entry name" value="Pyridox_Oxase_Alr4036_FMN-bd"/>
</dbReference>
<dbReference type="EMBL" id="AMGX01000025">
    <property type="protein sequence ID" value="EXJ63563.1"/>
    <property type="molecule type" value="Genomic_DNA"/>
</dbReference>
<dbReference type="PANTHER" id="PTHR28243:SF1">
    <property type="entry name" value="PYRIDOXAMINE 5'-PHOSPHATE OXIDASE ALR4036 FAMILY FMN-BINDING DOMAIN-CONTAINING PROTEIN"/>
    <property type="match status" value="1"/>
</dbReference>
<evidence type="ECO:0000313" key="4">
    <source>
        <dbReference type="Proteomes" id="UP000019471"/>
    </source>
</evidence>
<dbReference type="AlphaFoldDB" id="W9W6H8"/>
<organism evidence="3 4">
    <name type="scientific">Cladophialophora psammophila CBS 110553</name>
    <dbReference type="NCBI Taxonomy" id="1182543"/>
    <lineage>
        <taxon>Eukaryota</taxon>
        <taxon>Fungi</taxon>
        <taxon>Dikarya</taxon>
        <taxon>Ascomycota</taxon>
        <taxon>Pezizomycotina</taxon>
        <taxon>Eurotiomycetes</taxon>
        <taxon>Chaetothyriomycetidae</taxon>
        <taxon>Chaetothyriales</taxon>
        <taxon>Herpotrichiellaceae</taxon>
        <taxon>Cladophialophora</taxon>
    </lineage>
</organism>
<dbReference type="GeneID" id="19196013"/>
<feature type="compositionally biased region" description="Basic and acidic residues" evidence="1">
    <location>
        <begin position="1"/>
        <end position="11"/>
    </location>
</feature>
<dbReference type="Proteomes" id="UP000019471">
    <property type="component" value="Unassembled WGS sequence"/>
</dbReference>
<dbReference type="OrthoDB" id="5394411at2759"/>
<name>W9W6H8_9EURO</name>
<evidence type="ECO:0000259" key="2">
    <source>
        <dbReference type="Pfam" id="PF12766"/>
    </source>
</evidence>
<dbReference type="SUPFAM" id="SSF50475">
    <property type="entry name" value="FMN-binding split barrel"/>
    <property type="match status" value="1"/>
</dbReference>
<feature type="region of interest" description="Disordered" evidence="1">
    <location>
        <begin position="250"/>
        <end position="284"/>
    </location>
</feature>
<proteinExistence type="predicted"/>
<dbReference type="Gene3D" id="2.30.110.10">
    <property type="entry name" value="Electron Transport, Fmn-binding Protein, Chain A"/>
    <property type="match status" value="1"/>
</dbReference>
<feature type="domain" description="Pyridoxamine 5'-phosphate oxidase Alr4036 family FMN-binding" evidence="2">
    <location>
        <begin position="62"/>
        <end position="186"/>
    </location>
</feature>
<sequence>MDRSDNVEIAKKQQASRLESSLPEPRTASSDLPLQLKLAPQPVQRLARIASAMSHPTPATVAPWKRTFAEHLEQAGGAGFEFTLATVTDSGFPRARTCIFRGFWATLPENGYNQLPKNPPIFESDCPTFTTDARMRKTYELFATGRGKGDLAQSRSGSGGGGPVEAVYWIKDTRTQWRIRGKCWLVAADDVEEGTPEAQNSGTVSVKAEVGRYMRVREGSPDHAGKNHHDRSWSWRTEVENYFENLSPVMRGSFKNPPPGHPLSEGRDEQAGEGLGQKAGHLSEETLARKNFRVAIITPEQVEAVDLTDPTKCRRQIWTLAQEAGGPGGPQPSDSIGEWNKVETWP</sequence>
<evidence type="ECO:0000313" key="3">
    <source>
        <dbReference type="EMBL" id="EXJ63563.1"/>
    </source>
</evidence>
<accession>W9W6H8</accession>
<dbReference type="eggNOG" id="ENOG502S535">
    <property type="taxonomic scope" value="Eukaryota"/>
</dbReference>
<feature type="region of interest" description="Disordered" evidence="1">
    <location>
        <begin position="322"/>
        <end position="346"/>
    </location>
</feature>
<dbReference type="STRING" id="1182543.W9W6H8"/>
<feature type="region of interest" description="Disordered" evidence="1">
    <location>
        <begin position="1"/>
        <end position="32"/>
    </location>
</feature>
<dbReference type="Pfam" id="PF12766">
    <property type="entry name" value="Pyridox_oxase_2"/>
    <property type="match status" value="1"/>
</dbReference>
<dbReference type="HOGENOM" id="CLU_061619_0_0_1"/>
<dbReference type="InterPro" id="IPR012349">
    <property type="entry name" value="Split_barrel_FMN-bd"/>
</dbReference>
<dbReference type="PANTHER" id="PTHR28243">
    <property type="entry name" value="AGL049CP"/>
    <property type="match status" value="1"/>
</dbReference>
<dbReference type="GO" id="GO:0010181">
    <property type="term" value="F:FMN binding"/>
    <property type="evidence" value="ECO:0007669"/>
    <property type="project" value="InterPro"/>
</dbReference>
<keyword evidence="4" id="KW-1185">Reference proteome</keyword>
<gene>
    <name evidence="3" type="ORF">A1O5_11324</name>
</gene>
<evidence type="ECO:0000256" key="1">
    <source>
        <dbReference type="SAM" id="MobiDB-lite"/>
    </source>
</evidence>
<reference evidence="3 4" key="1">
    <citation type="submission" date="2013-03" db="EMBL/GenBank/DDBJ databases">
        <title>The Genome Sequence of Cladophialophora psammophila CBS 110553.</title>
        <authorList>
            <consortium name="The Broad Institute Genomics Platform"/>
            <person name="Cuomo C."/>
            <person name="de Hoog S."/>
            <person name="Gorbushina A."/>
            <person name="Walker B."/>
            <person name="Young S.K."/>
            <person name="Zeng Q."/>
            <person name="Gargeya S."/>
            <person name="Fitzgerald M."/>
            <person name="Haas B."/>
            <person name="Abouelleil A."/>
            <person name="Allen A.W."/>
            <person name="Alvarado L."/>
            <person name="Arachchi H.M."/>
            <person name="Berlin A.M."/>
            <person name="Chapman S.B."/>
            <person name="Gainer-Dewar J."/>
            <person name="Goldberg J."/>
            <person name="Griggs A."/>
            <person name="Gujja S."/>
            <person name="Hansen M."/>
            <person name="Howarth C."/>
            <person name="Imamovic A."/>
            <person name="Ireland A."/>
            <person name="Larimer J."/>
            <person name="McCowan C."/>
            <person name="Murphy C."/>
            <person name="Pearson M."/>
            <person name="Poon T.W."/>
            <person name="Priest M."/>
            <person name="Roberts A."/>
            <person name="Saif S."/>
            <person name="Shea T."/>
            <person name="Sisk P."/>
            <person name="Sykes S."/>
            <person name="Wortman J."/>
            <person name="Nusbaum C."/>
            <person name="Birren B."/>
        </authorList>
    </citation>
    <scope>NUCLEOTIDE SEQUENCE [LARGE SCALE GENOMIC DNA]</scope>
    <source>
        <strain evidence="3 4">CBS 110553</strain>
    </source>
</reference>